<accession>A0AAV9WUN9</accession>
<keyword evidence="2" id="KW-0732">Signal</keyword>
<feature type="compositionally biased region" description="Basic and acidic residues" evidence="1">
    <location>
        <begin position="53"/>
        <end position="67"/>
    </location>
</feature>
<feature type="chain" id="PRO_5043911742" evidence="2">
    <location>
        <begin position="20"/>
        <end position="286"/>
    </location>
</feature>
<evidence type="ECO:0000256" key="1">
    <source>
        <dbReference type="SAM" id="MobiDB-lite"/>
    </source>
</evidence>
<dbReference type="Proteomes" id="UP001365542">
    <property type="component" value="Unassembled WGS sequence"/>
</dbReference>
<keyword evidence="4" id="KW-1185">Reference proteome</keyword>
<gene>
    <name evidence="3" type="ORF">TWF694_005122</name>
</gene>
<sequence>MRTSPSLLLLLLTTTTTTASPAPVWDRILNSLSHFSPSLFPPQLPLSPPSPPHTDDTNNNDHNDNNNDNKLLPGSLRTTHLPAFTTTIYAKTATPLPLPAPWDIFYPEEEEDPESDLSKRQCTNSGVQNSGCDNSGNYNTGNGNSGNYNCGNGNSGNYNGGNGQSGNGGSGSCGNVVISQSVAYVYPAPSTVVVQVAPVTQIVTVAAPVVYTTYVVYQQPPATTVVYQPAQVVPIVQQETYAPRGCAYWEALGYRCSAASGIRSNLATKGMIAAGVVFWGSWLVLM</sequence>
<feature type="region of interest" description="Disordered" evidence="1">
    <location>
        <begin position="109"/>
        <end position="135"/>
    </location>
</feature>
<feature type="compositionally biased region" description="Polar residues" evidence="1">
    <location>
        <begin position="120"/>
        <end position="133"/>
    </location>
</feature>
<organism evidence="3 4">
    <name type="scientific">Orbilia ellipsospora</name>
    <dbReference type="NCBI Taxonomy" id="2528407"/>
    <lineage>
        <taxon>Eukaryota</taxon>
        <taxon>Fungi</taxon>
        <taxon>Dikarya</taxon>
        <taxon>Ascomycota</taxon>
        <taxon>Pezizomycotina</taxon>
        <taxon>Orbiliomycetes</taxon>
        <taxon>Orbiliales</taxon>
        <taxon>Orbiliaceae</taxon>
        <taxon>Orbilia</taxon>
    </lineage>
</organism>
<feature type="signal peptide" evidence="2">
    <location>
        <begin position="1"/>
        <end position="19"/>
    </location>
</feature>
<protein>
    <submittedName>
        <fullName evidence="3">Uncharacterized protein</fullName>
    </submittedName>
</protein>
<evidence type="ECO:0000256" key="2">
    <source>
        <dbReference type="SAM" id="SignalP"/>
    </source>
</evidence>
<name>A0AAV9WUN9_9PEZI</name>
<feature type="region of interest" description="Disordered" evidence="1">
    <location>
        <begin position="40"/>
        <end position="76"/>
    </location>
</feature>
<evidence type="ECO:0000313" key="3">
    <source>
        <dbReference type="EMBL" id="KAK6526539.1"/>
    </source>
</evidence>
<proteinExistence type="predicted"/>
<reference evidence="3 4" key="1">
    <citation type="submission" date="2019-10" db="EMBL/GenBank/DDBJ databases">
        <authorList>
            <person name="Palmer J.M."/>
        </authorList>
    </citation>
    <scope>NUCLEOTIDE SEQUENCE [LARGE SCALE GENOMIC DNA]</scope>
    <source>
        <strain evidence="3 4">TWF694</strain>
    </source>
</reference>
<evidence type="ECO:0000313" key="4">
    <source>
        <dbReference type="Proteomes" id="UP001365542"/>
    </source>
</evidence>
<comment type="caution">
    <text evidence="3">The sequence shown here is derived from an EMBL/GenBank/DDBJ whole genome shotgun (WGS) entry which is preliminary data.</text>
</comment>
<dbReference type="EMBL" id="JAVHJO010000016">
    <property type="protein sequence ID" value="KAK6526539.1"/>
    <property type="molecule type" value="Genomic_DNA"/>
</dbReference>
<feature type="compositionally biased region" description="Pro residues" evidence="1">
    <location>
        <begin position="40"/>
        <end position="52"/>
    </location>
</feature>
<dbReference type="AlphaFoldDB" id="A0AAV9WUN9"/>